<keyword evidence="2" id="KW-0812">Transmembrane</keyword>
<keyword evidence="5" id="KW-1185">Reference proteome</keyword>
<gene>
    <name evidence="4" type="ORF">M9Y10_012898</name>
</gene>
<name>A0ABR2I5L6_9EUKA</name>
<accession>A0ABR2I5L6</accession>
<feature type="domain" description="J" evidence="3">
    <location>
        <begin position="15"/>
        <end position="79"/>
    </location>
</feature>
<evidence type="ECO:0000259" key="3">
    <source>
        <dbReference type="PROSITE" id="PS50076"/>
    </source>
</evidence>
<proteinExistence type="predicted"/>
<dbReference type="SMART" id="SM00271">
    <property type="entry name" value="DnaJ"/>
    <property type="match status" value="1"/>
</dbReference>
<keyword evidence="2" id="KW-1133">Transmembrane helix</keyword>
<dbReference type="InterPro" id="IPR036869">
    <property type="entry name" value="J_dom_sf"/>
</dbReference>
<feature type="compositionally biased region" description="Low complexity" evidence="1">
    <location>
        <begin position="125"/>
        <end position="145"/>
    </location>
</feature>
<dbReference type="Pfam" id="PF00226">
    <property type="entry name" value="DnaJ"/>
    <property type="match status" value="1"/>
</dbReference>
<feature type="transmembrane region" description="Helical" evidence="2">
    <location>
        <begin position="162"/>
        <end position="185"/>
    </location>
</feature>
<keyword evidence="2" id="KW-0472">Membrane</keyword>
<dbReference type="EMBL" id="JAPFFF010000019">
    <property type="protein sequence ID" value="KAK8857804.1"/>
    <property type="molecule type" value="Genomic_DNA"/>
</dbReference>
<comment type="caution">
    <text evidence="4">The sequence shown here is derived from an EMBL/GenBank/DDBJ whole genome shotgun (WGS) entry which is preliminary data.</text>
</comment>
<dbReference type="CDD" id="cd06257">
    <property type="entry name" value="DnaJ"/>
    <property type="match status" value="1"/>
</dbReference>
<protein>
    <submittedName>
        <fullName evidence="4">DnaJ (Hsp40), subfamily B, member 12</fullName>
    </submittedName>
</protein>
<dbReference type="PROSITE" id="PS50076">
    <property type="entry name" value="DNAJ_2"/>
    <property type="match status" value="1"/>
</dbReference>
<dbReference type="InterPro" id="IPR051100">
    <property type="entry name" value="DnaJ_subfamily_B/C"/>
</dbReference>
<reference evidence="4 5" key="1">
    <citation type="submission" date="2024-04" db="EMBL/GenBank/DDBJ databases">
        <title>Tritrichomonas musculus Genome.</title>
        <authorList>
            <person name="Alves-Ferreira E."/>
            <person name="Grigg M."/>
            <person name="Lorenzi H."/>
            <person name="Galac M."/>
        </authorList>
    </citation>
    <scope>NUCLEOTIDE SEQUENCE [LARGE SCALE GENOMIC DNA]</scope>
    <source>
        <strain evidence="4 5">EAF2021</strain>
    </source>
</reference>
<dbReference type="PANTHER" id="PTHR43908">
    <property type="entry name" value="AT29763P-RELATED"/>
    <property type="match status" value="1"/>
</dbReference>
<dbReference type="Proteomes" id="UP001470230">
    <property type="component" value="Unassembled WGS sequence"/>
</dbReference>
<sequence>MDAESEVRRIIGEKDLYKILNVDKNATEAEIKKKYRKLATIVHPDRCHNENATAAFQKISHAYQTLIDTEKRRTYDQYGDEPPRTQQYYDYRNEELTPEDLFSFFFGVPPDPRRRARARQQRNNAYYGYPGNANQSQQRRQNQNQQEDDISLGMLLSRVLPFFLIILFYLLSSGIIDFGQISLFFSNPASRQNLKGIIHFADPPSSDYLCRSTKQYRAKYCLPNWWINSQRGDIRRRVLRDADSVADNLYEEELRIRCELEKNQLGHEGSKCTLKKKILKN</sequence>
<dbReference type="Gene3D" id="1.10.287.110">
    <property type="entry name" value="DnaJ domain"/>
    <property type="match status" value="1"/>
</dbReference>
<dbReference type="SUPFAM" id="SSF46565">
    <property type="entry name" value="Chaperone J-domain"/>
    <property type="match status" value="1"/>
</dbReference>
<dbReference type="InterPro" id="IPR001623">
    <property type="entry name" value="DnaJ_domain"/>
</dbReference>
<evidence type="ECO:0000313" key="5">
    <source>
        <dbReference type="Proteomes" id="UP001470230"/>
    </source>
</evidence>
<dbReference type="PRINTS" id="PR00625">
    <property type="entry name" value="JDOMAIN"/>
</dbReference>
<evidence type="ECO:0000256" key="1">
    <source>
        <dbReference type="SAM" id="MobiDB-lite"/>
    </source>
</evidence>
<dbReference type="PANTHER" id="PTHR43908:SF3">
    <property type="entry name" value="AT29763P-RELATED"/>
    <property type="match status" value="1"/>
</dbReference>
<evidence type="ECO:0000313" key="4">
    <source>
        <dbReference type="EMBL" id="KAK8857804.1"/>
    </source>
</evidence>
<dbReference type="InterPro" id="IPR018253">
    <property type="entry name" value="DnaJ_domain_CS"/>
</dbReference>
<dbReference type="PROSITE" id="PS00636">
    <property type="entry name" value="DNAJ_1"/>
    <property type="match status" value="1"/>
</dbReference>
<organism evidence="4 5">
    <name type="scientific">Tritrichomonas musculus</name>
    <dbReference type="NCBI Taxonomy" id="1915356"/>
    <lineage>
        <taxon>Eukaryota</taxon>
        <taxon>Metamonada</taxon>
        <taxon>Parabasalia</taxon>
        <taxon>Tritrichomonadida</taxon>
        <taxon>Tritrichomonadidae</taxon>
        <taxon>Tritrichomonas</taxon>
    </lineage>
</organism>
<feature type="region of interest" description="Disordered" evidence="1">
    <location>
        <begin position="125"/>
        <end position="146"/>
    </location>
</feature>
<evidence type="ECO:0000256" key="2">
    <source>
        <dbReference type="SAM" id="Phobius"/>
    </source>
</evidence>